<evidence type="ECO:0000313" key="3">
    <source>
        <dbReference type="Proteomes" id="UP000299211"/>
    </source>
</evidence>
<evidence type="ECO:0008006" key="5">
    <source>
        <dbReference type="Google" id="ProtNLM"/>
    </source>
</evidence>
<evidence type="ECO:0000313" key="2">
    <source>
        <dbReference type="EMBL" id="GDY73080.1"/>
    </source>
</evidence>
<evidence type="ECO:0000313" key="1">
    <source>
        <dbReference type="EMBL" id="GDY66674.1"/>
    </source>
</evidence>
<dbReference type="RefSeq" id="WP_010987829.1">
    <property type="nucleotide sequence ID" value="NZ_BAABTN010000019.1"/>
</dbReference>
<comment type="caution">
    <text evidence="2">The sequence shown here is derived from an EMBL/GenBank/DDBJ whole genome shotgun (WGS) entry which is preliminary data.</text>
</comment>
<dbReference type="Proteomes" id="UP000302139">
    <property type="component" value="Unassembled WGS sequence"/>
</dbReference>
<proteinExistence type="predicted"/>
<dbReference type="AlphaFoldDB" id="A0A4D4MM24"/>
<dbReference type="EMBL" id="BJHX01000001">
    <property type="protein sequence ID" value="GDY66674.1"/>
    <property type="molecule type" value="Genomic_DNA"/>
</dbReference>
<reference evidence="2 3" key="1">
    <citation type="submission" date="2019-04" db="EMBL/GenBank/DDBJ databases">
        <title>Draft genome sequences of Streptomyces avermitilis ATCC 31267.</title>
        <authorList>
            <person name="Komaki H."/>
            <person name="Tamura T."/>
            <person name="Hosoyama A."/>
        </authorList>
    </citation>
    <scope>NUCLEOTIDE SEQUENCE [LARGE SCALE GENOMIC DNA]</scope>
    <source>
        <strain evidence="2 3">ATCC 31267</strain>
    </source>
</reference>
<accession>A0A4D4MM24</accession>
<gene>
    <name evidence="1" type="ORF">SAV14893_060670</name>
    <name evidence="2" type="ORF">SAV31267_025650</name>
</gene>
<organism evidence="2 3">
    <name type="scientific">Streptomyces avermitilis</name>
    <dbReference type="NCBI Taxonomy" id="33903"/>
    <lineage>
        <taxon>Bacteria</taxon>
        <taxon>Bacillati</taxon>
        <taxon>Actinomycetota</taxon>
        <taxon>Actinomycetes</taxon>
        <taxon>Kitasatosporales</taxon>
        <taxon>Streptomycetaceae</taxon>
        <taxon>Streptomyces</taxon>
    </lineage>
</organism>
<dbReference type="GeneID" id="41543503"/>
<evidence type="ECO:0000313" key="4">
    <source>
        <dbReference type="Proteomes" id="UP000302139"/>
    </source>
</evidence>
<dbReference type="STRING" id="33903.AQJ43_11900"/>
<dbReference type="EMBL" id="BJHY01000001">
    <property type="protein sequence ID" value="GDY73080.1"/>
    <property type="molecule type" value="Genomic_DNA"/>
</dbReference>
<reference evidence="1 4" key="2">
    <citation type="submission" date="2019-04" db="EMBL/GenBank/DDBJ databases">
        <title>Draft genome sequences of Streptomyces avermitilis NBRC 14893.</title>
        <authorList>
            <person name="Komaki H."/>
            <person name="Tamura T."/>
            <person name="Hosoyama A."/>
        </authorList>
    </citation>
    <scope>NUCLEOTIDE SEQUENCE [LARGE SCALE GENOMIC DNA]</scope>
    <source>
        <strain evidence="1 4">NBRC 14893</strain>
    </source>
</reference>
<name>A0A4D4MM24_STRAX</name>
<protein>
    <recommendedName>
        <fullName evidence="5">Nucleopolyhedrovirus P10 family protein</fullName>
    </recommendedName>
</protein>
<dbReference type="OMA" id="MTTADRW"/>
<sequence length="246" mass="25967">MTADRWTQEVRHLLRLGRLLPLGLPHDGSWITESAAGSVLRRAADPVREVRLGTLRISLADPEQQVHEPVVPPPPSALPPGPLRIIAEFTVSADPTAPGVDPLPTTADRLRLALAAAAEERLGLTVTEVDLLVTELSNGADEAPVAVRPDDERPTAQPTGADELRAASAALSVPGVARLTDALGRPVHIEDVGGKTTLPHRHVRVELAVTAERRTADVARAVRSAVTEALPDHPSVAVVVTAVGRP</sequence>
<dbReference type="Proteomes" id="UP000299211">
    <property type="component" value="Unassembled WGS sequence"/>
</dbReference>